<feature type="compositionally biased region" description="Low complexity" evidence="1">
    <location>
        <begin position="1"/>
        <end position="48"/>
    </location>
</feature>
<feature type="compositionally biased region" description="Polar residues" evidence="1">
    <location>
        <begin position="80"/>
        <end position="90"/>
    </location>
</feature>
<keyword evidence="2" id="KW-0472">Membrane</keyword>
<feature type="region of interest" description="Disordered" evidence="1">
    <location>
        <begin position="1"/>
        <end position="90"/>
    </location>
</feature>
<dbReference type="EMBL" id="QZBU01005532">
    <property type="protein sequence ID" value="THZ95027.1"/>
    <property type="molecule type" value="Genomic_DNA"/>
</dbReference>
<feature type="non-terminal residue" evidence="3">
    <location>
        <position position="1"/>
    </location>
</feature>
<evidence type="ECO:0000256" key="1">
    <source>
        <dbReference type="SAM" id="MobiDB-lite"/>
    </source>
</evidence>
<dbReference type="AlphaFoldDB" id="A0A4S9YRW2"/>
<organism evidence="3 4">
    <name type="scientific">Aureobasidium pullulans</name>
    <name type="common">Black yeast</name>
    <name type="synonym">Pullularia pullulans</name>
    <dbReference type="NCBI Taxonomy" id="5580"/>
    <lineage>
        <taxon>Eukaryota</taxon>
        <taxon>Fungi</taxon>
        <taxon>Dikarya</taxon>
        <taxon>Ascomycota</taxon>
        <taxon>Pezizomycotina</taxon>
        <taxon>Dothideomycetes</taxon>
        <taxon>Dothideomycetidae</taxon>
        <taxon>Dothideales</taxon>
        <taxon>Saccotheciaceae</taxon>
        <taxon>Aureobasidium</taxon>
    </lineage>
</organism>
<protein>
    <recommendedName>
        <fullName evidence="5">Mid2 domain-containing protein</fullName>
    </recommendedName>
</protein>
<evidence type="ECO:0000256" key="2">
    <source>
        <dbReference type="SAM" id="Phobius"/>
    </source>
</evidence>
<sequence>STSASAAATTTSVAEASSTPTTTPSSSSTTSTSTSSSITTKSSQTTSSNLPVLSKVNTEASPTSVGTISSPAASIDPALPSSTMSPTGLSQTSQIGIAVGVSIGVGLLLAALGFAFWRHRKAKHNKRWHDQPSQSFPGQYYETGGNKSLHPFDHRFSSLRSTSSVGKSEVLREAPYELSSTGRRHELAANNQ</sequence>
<accession>A0A4S9YRW2</accession>
<keyword evidence="2" id="KW-1133">Transmembrane helix</keyword>
<comment type="caution">
    <text evidence="3">The sequence shown here is derived from an EMBL/GenBank/DDBJ whole genome shotgun (WGS) entry which is preliminary data.</text>
</comment>
<feature type="compositionally biased region" description="Polar residues" evidence="1">
    <location>
        <begin position="49"/>
        <end position="72"/>
    </location>
</feature>
<evidence type="ECO:0000313" key="4">
    <source>
        <dbReference type="Proteomes" id="UP000304947"/>
    </source>
</evidence>
<name>A0A4S9YRW2_AURPU</name>
<evidence type="ECO:0000313" key="3">
    <source>
        <dbReference type="EMBL" id="THZ95027.1"/>
    </source>
</evidence>
<feature type="transmembrane region" description="Helical" evidence="2">
    <location>
        <begin position="95"/>
        <end position="117"/>
    </location>
</feature>
<proteinExistence type="predicted"/>
<reference evidence="3 4" key="1">
    <citation type="submission" date="2018-10" db="EMBL/GenBank/DDBJ databases">
        <title>Fifty Aureobasidium pullulans genomes reveal a recombining polyextremotolerant generalist.</title>
        <authorList>
            <person name="Gostincar C."/>
            <person name="Turk M."/>
            <person name="Zajc J."/>
            <person name="Gunde-Cimerman N."/>
        </authorList>
    </citation>
    <scope>NUCLEOTIDE SEQUENCE [LARGE SCALE GENOMIC DNA]</scope>
    <source>
        <strain evidence="3 4">EXF-3380</strain>
    </source>
</reference>
<gene>
    <name evidence="3" type="ORF">D6C83_09180</name>
</gene>
<evidence type="ECO:0008006" key="5">
    <source>
        <dbReference type="Google" id="ProtNLM"/>
    </source>
</evidence>
<dbReference type="Proteomes" id="UP000304947">
    <property type="component" value="Unassembled WGS sequence"/>
</dbReference>
<keyword evidence="2" id="KW-0812">Transmembrane</keyword>